<accession>A0ABP6C5T8</accession>
<comment type="caution">
    <text evidence="1">The sequence shown here is derived from an EMBL/GenBank/DDBJ whole genome shotgun (WGS) entry which is preliminary data.</text>
</comment>
<name>A0ABP6C5T8_9ACTN</name>
<proteinExistence type="predicted"/>
<keyword evidence="2" id="KW-1185">Reference proteome</keyword>
<dbReference type="EMBL" id="BAAATD010000004">
    <property type="protein sequence ID" value="GAA2600776.1"/>
    <property type="molecule type" value="Genomic_DNA"/>
</dbReference>
<dbReference type="Proteomes" id="UP001501509">
    <property type="component" value="Unassembled WGS sequence"/>
</dbReference>
<gene>
    <name evidence="1" type="ORF">GCM10010411_38060</name>
</gene>
<evidence type="ECO:0008006" key="3">
    <source>
        <dbReference type="Google" id="ProtNLM"/>
    </source>
</evidence>
<dbReference type="RefSeq" id="WP_344542666.1">
    <property type="nucleotide sequence ID" value="NZ_BAAATD010000004.1"/>
</dbReference>
<reference evidence="2" key="1">
    <citation type="journal article" date="2019" name="Int. J. Syst. Evol. Microbiol.">
        <title>The Global Catalogue of Microorganisms (GCM) 10K type strain sequencing project: providing services to taxonomists for standard genome sequencing and annotation.</title>
        <authorList>
            <consortium name="The Broad Institute Genomics Platform"/>
            <consortium name="The Broad Institute Genome Sequencing Center for Infectious Disease"/>
            <person name="Wu L."/>
            <person name="Ma J."/>
        </authorList>
    </citation>
    <scope>NUCLEOTIDE SEQUENCE [LARGE SCALE GENOMIC DNA]</scope>
    <source>
        <strain evidence="2">JCM 6833</strain>
    </source>
</reference>
<protein>
    <recommendedName>
        <fullName evidence="3">DUF5753 domain-containing protein</fullName>
    </recommendedName>
</protein>
<organism evidence="1 2">
    <name type="scientific">Actinomadura fulvescens</name>
    <dbReference type="NCBI Taxonomy" id="46160"/>
    <lineage>
        <taxon>Bacteria</taxon>
        <taxon>Bacillati</taxon>
        <taxon>Actinomycetota</taxon>
        <taxon>Actinomycetes</taxon>
        <taxon>Streptosporangiales</taxon>
        <taxon>Thermomonosporaceae</taxon>
        <taxon>Actinomadura</taxon>
    </lineage>
</organism>
<sequence length="126" mass="14193">MGSDVRLKPPESRQRLLWYRLTRRHGKAIRLLDRLERAAVVEGKEHLQFADHYGQSPPVLVVGLRRSEAMVCVTASLAPYWDDEVRWCYSSRLGVVHSAQDPATALRKLELILLRMSGDQAGGVTG</sequence>
<evidence type="ECO:0000313" key="1">
    <source>
        <dbReference type="EMBL" id="GAA2600776.1"/>
    </source>
</evidence>
<evidence type="ECO:0000313" key="2">
    <source>
        <dbReference type="Proteomes" id="UP001501509"/>
    </source>
</evidence>